<keyword evidence="2" id="KW-0547">Nucleotide-binding</keyword>
<dbReference type="NCBIfam" id="NF038214">
    <property type="entry name" value="IS21_help_AAA"/>
    <property type="match status" value="1"/>
</dbReference>
<dbReference type="KEGG" id="hpse:HPF_15705"/>
<reference evidence="6 7" key="1">
    <citation type="submission" date="2019-03" db="EMBL/GenBank/DDBJ databases">
        <authorList>
            <person name="Sebastian G."/>
            <person name="Baumann P."/>
            <person name="Ruckert C."/>
            <person name="Kalinowski J."/>
            <person name="Nebel B."/>
            <person name="Takors R."/>
            <person name="Blombach B."/>
        </authorList>
    </citation>
    <scope>NUCLEOTIDE SEQUENCE [LARGE SCALE GENOMIC DNA]</scope>
    <source>
        <strain evidence="6 7">DSM 1084</strain>
    </source>
</reference>
<protein>
    <submittedName>
        <fullName evidence="6">Transposase/IS protein</fullName>
    </submittedName>
</protein>
<evidence type="ECO:0000313" key="7">
    <source>
        <dbReference type="Proteomes" id="UP000293912"/>
    </source>
</evidence>
<dbReference type="AlphaFoldDB" id="A0A4P6WZA2"/>
<dbReference type="EMBL" id="CP037867">
    <property type="protein sequence ID" value="QBM29137.1"/>
    <property type="molecule type" value="Genomic_DNA"/>
</dbReference>
<dbReference type="InterPro" id="IPR002611">
    <property type="entry name" value="IstB_ATP-bd"/>
</dbReference>
<evidence type="ECO:0000313" key="6">
    <source>
        <dbReference type="EMBL" id="QBM29137.1"/>
    </source>
</evidence>
<feature type="region of interest" description="Disordered" evidence="4">
    <location>
        <begin position="240"/>
        <end position="277"/>
    </location>
</feature>
<dbReference type="Proteomes" id="UP000293912">
    <property type="component" value="Chromosome"/>
</dbReference>
<evidence type="ECO:0000256" key="2">
    <source>
        <dbReference type="ARBA" id="ARBA00022741"/>
    </source>
</evidence>
<feature type="compositionally biased region" description="Polar residues" evidence="4">
    <location>
        <begin position="267"/>
        <end position="277"/>
    </location>
</feature>
<dbReference type="InterPro" id="IPR003593">
    <property type="entry name" value="AAA+_ATPase"/>
</dbReference>
<dbReference type="SMART" id="SM00382">
    <property type="entry name" value="AAA"/>
    <property type="match status" value="1"/>
</dbReference>
<keyword evidence="3" id="KW-0067">ATP-binding</keyword>
<sequence length="277" mass="30394">MSQEIIGALKALKLHGMAANYPEVAAQARHTDFSPEAFLSQLLRAEQAERSVRSMAYQMGAARFPAHRDLAGFEFGQASVDEALVRTLHGRAFIEAAHNVVLIGGPGTGKTHLATAIGIEAIQRHGKRVRFFSTVELVNALELEKSQGKAGQLAHRLVYMDLVILDELGYLPFSQAGGALLFHLLSKLYERTSVLITTNLSFGEWSQVFGDAKMTTALLDRLTHHCHIVETGNESWRFKHSSAAPKTVQKRRPRTALPEVIEKGETNAPTVDLSTDA</sequence>
<dbReference type="GO" id="GO:0005524">
    <property type="term" value="F:ATP binding"/>
    <property type="evidence" value="ECO:0007669"/>
    <property type="project" value="UniProtKB-KW"/>
</dbReference>
<evidence type="ECO:0000256" key="1">
    <source>
        <dbReference type="ARBA" id="ARBA00008059"/>
    </source>
</evidence>
<dbReference type="PANTHER" id="PTHR30050">
    <property type="entry name" value="CHROMOSOMAL REPLICATION INITIATOR PROTEIN DNAA"/>
    <property type="match status" value="1"/>
</dbReference>
<evidence type="ECO:0000256" key="3">
    <source>
        <dbReference type="ARBA" id="ARBA00022840"/>
    </source>
</evidence>
<dbReference type="InterPro" id="IPR027417">
    <property type="entry name" value="P-loop_NTPase"/>
</dbReference>
<evidence type="ECO:0000256" key="4">
    <source>
        <dbReference type="SAM" id="MobiDB-lite"/>
    </source>
</evidence>
<evidence type="ECO:0000259" key="5">
    <source>
        <dbReference type="SMART" id="SM00382"/>
    </source>
</evidence>
<organism evidence="6 7">
    <name type="scientific">Hydrogenophaga pseudoflava</name>
    <name type="common">Pseudomonas carboxydoflava</name>
    <dbReference type="NCBI Taxonomy" id="47421"/>
    <lineage>
        <taxon>Bacteria</taxon>
        <taxon>Pseudomonadati</taxon>
        <taxon>Pseudomonadota</taxon>
        <taxon>Betaproteobacteria</taxon>
        <taxon>Burkholderiales</taxon>
        <taxon>Comamonadaceae</taxon>
        <taxon>Hydrogenophaga</taxon>
    </lineage>
</organism>
<dbReference type="Gene3D" id="3.40.50.300">
    <property type="entry name" value="P-loop containing nucleotide triphosphate hydrolases"/>
    <property type="match status" value="1"/>
</dbReference>
<accession>A0A4P6WZA2</accession>
<proteinExistence type="inferred from homology"/>
<dbReference type="PIRSF" id="PIRSF003073">
    <property type="entry name" value="DNAC_TnpB_IstB"/>
    <property type="match status" value="1"/>
</dbReference>
<dbReference type="RefSeq" id="WP_133157126.1">
    <property type="nucleotide sequence ID" value="NZ_CP037867.1"/>
</dbReference>
<name>A0A4P6WZA2_HYDPS</name>
<dbReference type="PANTHER" id="PTHR30050:SF4">
    <property type="entry name" value="ATP-BINDING PROTEIN RV3427C IN INSERTION SEQUENCE-RELATED"/>
    <property type="match status" value="1"/>
</dbReference>
<keyword evidence="7" id="KW-1185">Reference proteome</keyword>
<dbReference type="GO" id="GO:0006260">
    <property type="term" value="P:DNA replication"/>
    <property type="evidence" value="ECO:0007669"/>
    <property type="project" value="TreeGrafter"/>
</dbReference>
<comment type="similarity">
    <text evidence="1">Belongs to the IS21/IS1162 putative ATP-binding protein family.</text>
</comment>
<dbReference type="Pfam" id="PF01695">
    <property type="entry name" value="IstB_IS21"/>
    <property type="match status" value="1"/>
</dbReference>
<feature type="domain" description="AAA+ ATPase" evidence="5">
    <location>
        <begin position="96"/>
        <end position="233"/>
    </location>
</feature>
<dbReference type="InterPro" id="IPR028350">
    <property type="entry name" value="DNAC/IstB-like"/>
</dbReference>
<dbReference type="SUPFAM" id="SSF52540">
    <property type="entry name" value="P-loop containing nucleoside triphosphate hydrolases"/>
    <property type="match status" value="1"/>
</dbReference>
<dbReference type="CDD" id="cd00009">
    <property type="entry name" value="AAA"/>
    <property type="match status" value="1"/>
</dbReference>
<dbReference type="InterPro" id="IPR047661">
    <property type="entry name" value="IstB"/>
</dbReference>
<gene>
    <name evidence="6" type="ORF">HPF_15705</name>
</gene>